<dbReference type="GO" id="GO:0046872">
    <property type="term" value="F:metal ion binding"/>
    <property type="evidence" value="ECO:0007669"/>
    <property type="project" value="UniProtKB-KW"/>
</dbReference>
<feature type="domain" description="CENP-V/GFA" evidence="4">
    <location>
        <begin position="10"/>
        <end position="58"/>
    </location>
</feature>
<evidence type="ECO:0000256" key="1">
    <source>
        <dbReference type="ARBA" id="ARBA00005495"/>
    </source>
</evidence>
<organism evidence="5 6">
    <name type="scientific">Termitidicoccus mucosus</name>
    <dbReference type="NCBI Taxonomy" id="1184151"/>
    <lineage>
        <taxon>Bacteria</taxon>
        <taxon>Pseudomonadati</taxon>
        <taxon>Verrucomicrobiota</taxon>
        <taxon>Opitutia</taxon>
        <taxon>Opitutales</taxon>
        <taxon>Opitutaceae</taxon>
        <taxon>Termitidicoccus</taxon>
    </lineage>
</organism>
<evidence type="ECO:0000313" key="6">
    <source>
        <dbReference type="Proteomes" id="UP000078486"/>
    </source>
</evidence>
<dbReference type="AlphaFoldDB" id="A0A178IHW3"/>
<dbReference type="Gene3D" id="3.90.1590.10">
    <property type="entry name" value="glutathione-dependent formaldehyde- activating enzyme (gfa)"/>
    <property type="match status" value="1"/>
</dbReference>
<name>A0A178IHW3_9BACT</name>
<dbReference type="Proteomes" id="UP000078486">
    <property type="component" value="Unassembled WGS sequence"/>
</dbReference>
<gene>
    <name evidence="5" type="ORF">AW736_17265</name>
</gene>
<keyword evidence="2" id="KW-0479">Metal-binding</keyword>
<accession>A0A178IHW3</accession>
<comment type="similarity">
    <text evidence="1">Belongs to the Gfa family.</text>
</comment>
<dbReference type="InterPro" id="IPR006913">
    <property type="entry name" value="CENP-V/GFA"/>
</dbReference>
<dbReference type="InterPro" id="IPR011057">
    <property type="entry name" value="Mss4-like_sf"/>
</dbReference>
<proteinExistence type="inferred from homology"/>
<dbReference type="STRING" id="1184151.AW736_17265"/>
<evidence type="ECO:0000256" key="3">
    <source>
        <dbReference type="ARBA" id="ARBA00022833"/>
    </source>
</evidence>
<evidence type="ECO:0000313" key="5">
    <source>
        <dbReference type="EMBL" id="OAM88775.1"/>
    </source>
</evidence>
<reference evidence="5 6" key="1">
    <citation type="submission" date="2016-01" db="EMBL/GenBank/DDBJ databases">
        <title>High potential of lignocellulose degradation of a new Verrucomicrobia species.</title>
        <authorList>
            <person name="Wang Y."/>
            <person name="Shi Y."/>
            <person name="Qiu Z."/>
            <person name="Liu S."/>
            <person name="Yang H."/>
        </authorList>
    </citation>
    <scope>NUCLEOTIDE SEQUENCE [LARGE SCALE GENOMIC DNA]</scope>
    <source>
        <strain evidence="5 6">TSB47</strain>
    </source>
</reference>
<comment type="caution">
    <text evidence="5">The sequence shown here is derived from an EMBL/GenBank/DDBJ whole genome shotgun (WGS) entry which is preliminary data.</text>
</comment>
<protein>
    <recommendedName>
        <fullName evidence="4">CENP-V/GFA domain-containing protein</fullName>
    </recommendedName>
</protein>
<evidence type="ECO:0000256" key="2">
    <source>
        <dbReference type="ARBA" id="ARBA00022723"/>
    </source>
</evidence>
<evidence type="ECO:0000259" key="4">
    <source>
        <dbReference type="Pfam" id="PF04828"/>
    </source>
</evidence>
<sequence length="84" mass="9933">MIERFTDQQSNPGYMRWFCRRCGSAVPRLSRNKQYFVIPAGLLDDDPLAKPERNIFWDERAPWLLNIDMIPKFSEGIDSIIRET</sequence>
<dbReference type="Pfam" id="PF04828">
    <property type="entry name" value="GFA"/>
    <property type="match status" value="1"/>
</dbReference>
<dbReference type="EMBL" id="LRRQ01000119">
    <property type="protein sequence ID" value="OAM88775.1"/>
    <property type="molecule type" value="Genomic_DNA"/>
</dbReference>
<dbReference type="GO" id="GO:0016846">
    <property type="term" value="F:carbon-sulfur lyase activity"/>
    <property type="evidence" value="ECO:0007669"/>
    <property type="project" value="InterPro"/>
</dbReference>
<keyword evidence="6" id="KW-1185">Reference proteome</keyword>
<dbReference type="SUPFAM" id="SSF51316">
    <property type="entry name" value="Mss4-like"/>
    <property type="match status" value="1"/>
</dbReference>
<keyword evidence="3" id="KW-0862">Zinc</keyword>